<name>A0ABT7MBQ9_9PSEU</name>
<feature type="compositionally biased region" description="Basic and acidic residues" evidence="1">
    <location>
        <begin position="158"/>
        <end position="171"/>
    </location>
</feature>
<feature type="transmembrane region" description="Helical" evidence="2">
    <location>
        <begin position="202"/>
        <end position="221"/>
    </location>
</feature>
<reference evidence="4 5" key="1">
    <citation type="submission" date="2023-06" db="EMBL/GenBank/DDBJ databases">
        <title>Actinomycetospora Odt1-22.</title>
        <authorList>
            <person name="Supong K."/>
        </authorList>
    </citation>
    <scope>NUCLEOTIDE SEQUENCE [LARGE SCALE GENOMIC DNA]</scope>
    <source>
        <strain evidence="4 5">Odt1-22</strain>
    </source>
</reference>
<evidence type="ECO:0000313" key="4">
    <source>
        <dbReference type="EMBL" id="MDL5158092.1"/>
    </source>
</evidence>
<sequence length="529" mass="56154">MTAPADGWRQLDRRTVVASAALALGACVAAGVPTLMGMRSADRFSFTVAVGLAVGGTVLVVGLAVVLEYVRLARTRFRVGTDRVEVRSGILVRTCRGLARERVRTVEVTADPVLRLLGLASVRIGTGQRTSATDKPLELRALRRPDAEALRGLLLDREGRIDPPHPREGTPHEAGAGGSSPHDDGAPRDATLAVLDPTWVRFAPVSLLTPTLGIAAFGVLLQGADWIGLQQTVLTDAADVAIALGLVVSLVVGLVVVVVVGTVASVAVFVESWWGYRLTRERRTGSLHVRRGLLTTRSTTVEEDRLRGVAVVEPPGIAWFRAARVDAVATGLSAADEQRSDPRGLLPVAPRAVVERVVAEVLREPVAPTREVTLRAHPVAARRRRVRWALMICLVPAVALAVVAVLVGSTAFAVLTAVAAVLGLAAGVRLGRLAYRNLGHGLVGDYVVTRHGAPGRRTVALRRGGILTWTLTQTPFQRRAGLVTLWFTTAAGDGRYGVFDVGVDEAMAFAVETLGERFSPYLAAASMTP</sequence>
<dbReference type="PANTHER" id="PTHR34473">
    <property type="entry name" value="UPF0699 TRANSMEMBRANE PROTEIN YDBS"/>
    <property type="match status" value="1"/>
</dbReference>
<feature type="domain" description="YdbS-like PH" evidence="3">
    <location>
        <begin position="436"/>
        <end position="509"/>
    </location>
</feature>
<proteinExistence type="predicted"/>
<dbReference type="Pfam" id="PF03703">
    <property type="entry name" value="bPH_2"/>
    <property type="match status" value="2"/>
</dbReference>
<evidence type="ECO:0000256" key="1">
    <source>
        <dbReference type="SAM" id="MobiDB-lite"/>
    </source>
</evidence>
<dbReference type="EMBL" id="JASVWF010000004">
    <property type="protein sequence ID" value="MDL5158092.1"/>
    <property type="molecule type" value="Genomic_DNA"/>
</dbReference>
<evidence type="ECO:0000259" key="3">
    <source>
        <dbReference type="Pfam" id="PF03703"/>
    </source>
</evidence>
<dbReference type="InterPro" id="IPR005182">
    <property type="entry name" value="YdbS-like_PH"/>
</dbReference>
<keyword evidence="2" id="KW-0472">Membrane</keyword>
<dbReference type="PIRSF" id="PIRSF026631">
    <property type="entry name" value="UCP026631"/>
    <property type="match status" value="1"/>
</dbReference>
<keyword evidence="5" id="KW-1185">Reference proteome</keyword>
<gene>
    <name evidence="4" type="ORF">QRT03_19135</name>
</gene>
<dbReference type="InterPro" id="IPR014529">
    <property type="entry name" value="UCP026631"/>
</dbReference>
<dbReference type="RefSeq" id="WP_286054606.1">
    <property type="nucleotide sequence ID" value="NZ_JASVWF010000004.1"/>
</dbReference>
<evidence type="ECO:0000256" key="2">
    <source>
        <dbReference type="SAM" id="Phobius"/>
    </source>
</evidence>
<keyword evidence="2" id="KW-0812">Transmembrane</keyword>
<feature type="region of interest" description="Disordered" evidence="1">
    <location>
        <begin position="158"/>
        <end position="188"/>
    </location>
</feature>
<feature type="transmembrane region" description="Helical" evidence="2">
    <location>
        <begin position="45"/>
        <end position="70"/>
    </location>
</feature>
<evidence type="ECO:0000313" key="5">
    <source>
        <dbReference type="Proteomes" id="UP001231924"/>
    </source>
</evidence>
<organism evidence="4 5">
    <name type="scientific">Actinomycetospora termitidis</name>
    <dbReference type="NCBI Taxonomy" id="3053470"/>
    <lineage>
        <taxon>Bacteria</taxon>
        <taxon>Bacillati</taxon>
        <taxon>Actinomycetota</taxon>
        <taxon>Actinomycetes</taxon>
        <taxon>Pseudonocardiales</taxon>
        <taxon>Pseudonocardiaceae</taxon>
        <taxon>Actinomycetospora</taxon>
    </lineage>
</organism>
<dbReference type="PANTHER" id="PTHR34473:SF2">
    <property type="entry name" value="UPF0699 TRANSMEMBRANE PROTEIN YDBT"/>
    <property type="match status" value="1"/>
</dbReference>
<feature type="transmembrane region" description="Helical" evidence="2">
    <location>
        <begin position="412"/>
        <end position="430"/>
    </location>
</feature>
<keyword evidence="2" id="KW-1133">Transmembrane helix</keyword>
<feature type="domain" description="YdbS-like PH" evidence="3">
    <location>
        <begin position="74"/>
        <end position="152"/>
    </location>
</feature>
<dbReference type="Proteomes" id="UP001231924">
    <property type="component" value="Unassembled WGS sequence"/>
</dbReference>
<feature type="transmembrane region" description="Helical" evidence="2">
    <location>
        <begin position="241"/>
        <end position="274"/>
    </location>
</feature>
<feature type="transmembrane region" description="Helical" evidence="2">
    <location>
        <begin position="388"/>
        <end position="406"/>
    </location>
</feature>
<comment type="caution">
    <text evidence="4">The sequence shown here is derived from an EMBL/GenBank/DDBJ whole genome shotgun (WGS) entry which is preliminary data.</text>
</comment>
<accession>A0ABT7MBQ9</accession>
<protein>
    <submittedName>
        <fullName evidence="4">PH domain-containing protein</fullName>
    </submittedName>
</protein>